<name>A0AAD6XGC4_9AGAR</name>
<protein>
    <submittedName>
        <fullName evidence="2">Uncharacterized protein</fullName>
    </submittedName>
</protein>
<evidence type="ECO:0000313" key="3">
    <source>
        <dbReference type="Proteomes" id="UP001218188"/>
    </source>
</evidence>
<evidence type="ECO:0000256" key="1">
    <source>
        <dbReference type="SAM" id="MobiDB-lite"/>
    </source>
</evidence>
<comment type="caution">
    <text evidence="2">The sequence shown here is derived from an EMBL/GenBank/DDBJ whole genome shotgun (WGS) entry which is preliminary data.</text>
</comment>
<proteinExistence type="predicted"/>
<feature type="region of interest" description="Disordered" evidence="1">
    <location>
        <begin position="61"/>
        <end position="94"/>
    </location>
</feature>
<sequence length="175" mass="19117">MLDAAERVRLIRQKEAAAAVVDLRRNRMRPTVRTLTFALVPPVPPRTIFRLPRAITLRARVPPSASCSSSTSSSEYATRTPPRRTTTPPRNANPTRVTFQQVLASIRGALFPDPIPPLGRGSGSVDRGKTRTERALLDALLVAGVDLDDVGGFSVRGRDGGRKGRARARAVRFRL</sequence>
<dbReference type="EMBL" id="JARJCM010000002">
    <property type="protein sequence ID" value="KAJ7047046.1"/>
    <property type="molecule type" value="Genomic_DNA"/>
</dbReference>
<dbReference type="Proteomes" id="UP001218188">
    <property type="component" value="Unassembled WGS sequence"/>
</dbReference>
<organism evidence="2 3">
    <name type="scientific">Mycena alexandri</name>
    <dbReference type="NCBI Taxonomy" id="1745969"/>
    <lineage>
        <taxon>Eukaryota</taxon>
        <taxon>Fungi</taxon>
        <taxon>Dikarya</taxon>
        <taxon>Basidiomycota</taxon>
        <taxon>Agaricomycotina</taxon>
        <taxon>Agaricomycetes</taxon>
        <taxon>Agaricomycetidae</taxon>
        <taxon>Agaricales</taxon>
        <taxon>Marasmiineae</taxon>
        <taxon>Mycenaceae</taxon>
        <taxon>Mycena</taxon>
    </lineage>
</organism>
<accession>A0AAD6XGC4</accession>
<feature type="compositionally biased region" description="Low complexity" evidence="1">
    <location>
        <begin position="64"/>
        <end position="94"/>
    </location>
</feature>
<reference evidence="2" key="1">
    <citation type="submission" date="2023-03" db="EMBL/GenBank/DDBJ databases">
        <title>Massive genome expansion in bonnet fungi (Mycena s.s.) driven by repeated elements and novel gene families across ecological guilds.</title>
        <authorList>
            <consortium name="Lawrence Berkeley National Laboratory"/>
            <person name="Harder C.B."/>
            <person name="Miyauchi S."/>
            <person name="Viragh M."/>
            <person name="Kuo A."/>
            <person name="Thoen E."/>
            <person name="Andreopoulos B."/>
            <person name="Lu D."/>
            <person name="Skrede I."/>
            <person name="Drula E."/>
            <person name="Henrissat B."/>
            <person name="Morin E."/>
            <person name="Kohler A."/>
            <person name="Barry K."/>
            <person name="LaButti K."/>
            <person name="Morin E."/>
            <person name="Salamov A."/>
            <person name="Lipzen A."/>
            <person name="Mereny Z."/>
            <person name="Hegedus B."/>
            <person name="Baldrian P."/>
            <person name="Stursova M."/>
            <person name="Weitz H."/>
            <person name="Taylor A."/>
            <person name="Grigoriev I.V."/>
            <person name="Nagy L.G."/>
            <person name="Martin F."/>
            <person name="Kauserud H."/>
        </authorList>
    </citation>
    <scope>NUCLEOTIDE SEQUENCE</scope>
    <source>
        <strain evidence="2">CBHHK200</strain>
    </source>
</reference>
<keyword evidence="3" id="KW-1185">Reference proteome</keyword>
<gene>
    <name evidence="2" type="ORF">C8F04DRAFT_218526</name>
</gene>
<dbReference type="AlphaFoldDB" id="A0AAD6XGC4"/>
<evidence type="ECO:0000313" key="2">
    <source>
        <dbReference type="EMBL" id="KAJ7047046.1"/>
    </source>
</evidence>